<dbReference type="Proteomes" id="UP000219465">
    <property type="component" value="Unassembled WGS sequence"/>
</dbReference>
<reference evidence="4" key="1">
    <citation type="submission" date="2017-08" db="EMBL/GenBank/DDBJ databases">
        <authorList>
            <person name="Varghese N."/>
            <person name="Submissions S."/>
        </authorList>
    </citation>
    <scope>NUCLEOTIDE SEQUENCE [LARGE SCALE GENOMIC DNA]</scope>
    <source>
        <strain evidence="4">KCTC 23107</strain>
    </source>
</reference>
<evidence type="ECO:0000256" key="2">
    <source>
        <dbReference type="SAM" id="SignalP"/>
    </source>
</evidence>
<name>A0A286HM96_9HYPH</name>
<feature type="compositionally biased region" description="Polar residues" evidence="1">
    <location>
        <begin position="328"/>
        <end position="344"/>
    </location>
</feature>
<feature type="chain" id="PRO_5013398305" evidence="2">
    <location>
        <begin position="26"/>
        <end position="350"/>
    </location>
</feature>
<accession>A0A286HM96</accession>
<dbReference type="AlphaFoldDB" id="A0A286HM96"/>
<dbReference type="EMBL" id="OCPC01000001">
    <property type="protein sequence ID" value="SOE08294.1"/>
    <property type="molecule type" value="Genomic_DNA"/>
</dbReference>
<protein>
    <submittedName>
        <fullName evidence="3">Uncharacterized protein</fullName>
    </submittedName>
</protein>
<feature type="signal peptide" evidence="2">
    <location>
        <begin position="1"/>
        <end position="25"/>
    </location>
</feature>
<evidence type="ECO:0000313" key="3">
    <source>
        <dbReference type="EMBL" id="SOE08294.1"/>
    </source>
</evidence>
<proteinExistence type="predicted"/>
<dbReference type="PROSITE" id="PS51257">
    <property type="entry name" value="PROKAR_LIPOPROTEIN"/>
    <property type="match status" value="1"/>
</dbReference>
<evidence type="ECO:0000313" key="4">
    <source>
        <dbReference type="Proteomes" id="UP000219465"/>
    </source>
</evidence>
<sequence length="350" mass="36391">MTSFPIKVRRVMVGIVAVSMSLGLAGCETASSTIKTSDEISPLNYRVPGKDVFSQRLDDAFACMKATGALENQGFAIGPFANDTGKTNSATNGGTGSFLPAGPNIAIYAVEAVSQAGGIAYDYSNMEVVRNIAFVGGESAAHHMHKLQNANMPNFAINVFATALDFGGVNSADVRVAGVGPIMRQTKANAYYGAHIFQPGSQRSLARGFAVFQADYTEVGIGANAFVGGGSGTLVSGVLSMGSQEPLQRPSAEGIMVATAYALLEIPALQSCRSKMLPFEGLNASPQQLRSSVDTGLSATRPVNPGQVHQGLGYSSDHVDAIAMDIGDTNSGPHNQPLASSSHSPRTKEI</sequence>
<evidence type="ECO:0000256" key="1">
    <source>
        <dbReference type="SAM" id="MobiDB-lite"/>
    </source>
</evidence>
<keyword evidence="4" id="KW-1185">Reference proteome</keyword>
<keyword evidence="2" id="KW-0732">Signal</keyword>
<feature type="region of interest" description="Disordered" evidence="1">
    <location>
        <begin position="324"/>
        <end position="350"/>
    </location>
</feature>
<gene>
    <name evidence="3" type="ORF">SAMN05877838_0003</name>
</gene>
<organism evidence="3 4">
    <name type="scientific">Hoeflea halophila</name>
    <dbReference type="NCBI Taxonomy" id="714899"/>
    <lineage>
        <taxon>Bacteria</taxon>
        <taxon>Pseudomonadati</taxon>
        <taxon>Pseudomonadota</taxon>
        <taxon>Alphaproteobacteria</taxon>
        <taxon>Hyphomicrobiales</taxon>
        <taxon>Rhizobiaceae</taxon>
        <taxon>Hoeflea</taxon>
    </lineage>
</organism>